<dbReference type="Gene3D" id="2.30.42.10">
    <property type="match status" value="1"/>
</dbReference>
<feature type="region of interest" description="Disordered" evidence="1">
    <location>
        <begin position="138"/>
        <end position="161"/>
    </location>
</feature>
<dbReference type="AlphaFoldDB" id="A0A5C5YVY9"/>
<dbReference type="EMBL" id="SJPJ01000001">
    <property type="protein sequence ID" value="TWT79145.1"/>
    <property type="molecule type" value="Genomic_DNA"/>
</dbReference>
<dbReference type="SUPFAM" id="SSF48371">
    <property type="entry name" value="ARM repeat"/>
    <property type="match status" value="1"/>
</dbReference>
<evidence type="ECO:0000256" key="2">
    <source>
        <dbReference type="SAM" id="SignalP"/>
    </source>
</evidence>
<evidence type="ECO:0008006" key="5">
    <source>
        <dbReference type="Google" id="ProtNLM"/>
    </source>
</evidence>
<comment type="caution">
    <text evidence="3">The sequence shown here is derived from an EMBL/GenBank/DDBJ whole genome shotgun (WGS) entry which is preliminary data.</text>
</comment>
<evidence type="ECO:0000313" key="3">
    <source>
        <dbReference type="EMBL" id="TWT79145.1"/>
    </source>
</evidence>
<dbReference type="InterPro" id="IPR011989">
    <property type="entry name" value="ARM-like"/>
</dbReference>
<feature type="chain" id="PRO_5022999541" description="PDZ domain-containing protein" evidence="2">
    <location>
        <begin position="27"/>
        <end position="825"/>
    </location>
</feature>
<evidence type="ECO:0000313" key="4">
    <source>
        <dbReference type="Proteomes" id="UP000315010"/>
    </source>
</evidence>
<dbReference type="Proteomes" id="UP000315010">
    <property type="component" value="Unassembled WGS sequence"/>
</dbReference>
<dbReference type="Gene3D" id="1.25.10.10">
    <property type="entry name" value="Leucine-rich Repeat Variant"/>
    <property type="match status" value="1"/>
</dbReference>
<organism evidence="3 4">
    <name type="scientific">Novipirellula herctigrandis</name>
    <dbReference type="NCBI Taxonomy" id="2527986"/>
    <lineage>
        <taxon>Bacteria</taxon>
        <taxon>Pseudomonadati</taxon>
        <taxon>Planctomycetota</taxon>
        <taxon>Planctomycetia</taxon>
        <taxon>Pirellulales</taxon>
        <taxon>Pirellulaceae</taxon>
        <taxon>Novipirellula</taxon>
    </lineage>
</organism>
<dbReference type="OrthoDB" id="248184at2"/>
<dbReference type="RefSeq" id="WP_146394422.1">
    <property type="nucleotide sequence ID" value="NZ_SJPJ01000001.1"/>
</dbReference>
<dbReference type="InterPro" id="IPR016024">
    <property type="entry name" value="ARM-type_fold"/>
</dbReference>
<evidence type="ECO:0000256" key="1">
    <source>
        <dbReference type="SAM" id="MobiDB-lite"/>
    </source>
</evidence>
<dbReference type="SUPFAM" id="SSF50156">
    <property type="entry name" value="PDZ domain-like"/>
    <property type="match status" value="1"/>
</dbReference>
<sequence precursor="true">MSIQNRVKQFAVVFFSAAVVSSFCAAAPPAKRLKKIPDFTEGDKTNGSHDWTLGPTGARGWIYAWKHTADARQILITKVAKGSPADGVLKVDDVILGVDGKLFDDDARILFARAVTRAEREASRGVLKLVRWRAGPLEAGQSETGQSEAGQSEAGQSEAGQSENVEIRIPVMGTYSDTAPFNCQKSAKIFQLGCEAIANKGLRRVSIPNSINALALLASGQPKYRPMLASYAEQVSRYRADAFATWYYGYSIMFLAEYALATGDDSVMPGLTRLAMEAAHGQSKVGSWGHRFAMPDGRVGGYGCMNSPGIPLTISMVLAREAGVNNPDLDLAITRSARFLRWYVDKGAIPYGDHAPWPGHEDNGKCSMVAVLFDLLEDREAASFFAKMSTAAYDERERGHTGNFFNMLWAMPGVSRCGPLASAEYWRETAWFYDLARKWDGSYRYQGSPDGEEEHGKYADFESTGAYLLAYALPLESLYITGKKPSSFPALKKSEVDDVIAAGRGFFETKQKDRFRYQDRSEEELLNGLSSWSPSVRRRSAQELGKRKGVFQPALLKLIASDDRYTRYGAAEALGKLRSNADAAASVSALTEALESDDLCLRILAGQALASIGQPAMSAVPLMLQRLAMTDLENDPRGMEQRFLCFSLFNRRDGLIGRSLEGVDRELLLRAVRVGLQNEDGRARGSLGSVYQILTYEEIKPLLPAIHQAIVEPAPSGIMFASQIRLSGVELLAKHRIREGMPLCIEIMEIDKWGKKTRITQCLKTLETYGAAAKPVLPKLRQLEKDLRAHPEPQMMAPIIKQIRDLTEEIENGTESVELRSLPKT</sequence>
<protein>
    <recommendedName>
        <fullName evidence="5">PDZ domain-containing protein</fullName>
    </recommendedName>
</protein>
<proteinExistence type="predicted"/>
<reference evidence="3 4" key="1">
    <citation type="submission" date="2019-02" db="EMBL/GenBank/DDBJ databases">
        <title>Deep-cultivation of Planctomycetes and their phenomic and genomic characterization uncovers novel biology.</title>
        <authorList>
            <person name="Wiegand S."/>
            <person name="Jogler M."/>
            <person name="Boedeker C."/>
            <person name="Pinto D."/>
            <person name="Vollmers J."/>
            <person name="Rivas-Marin E."/>
            <person name="Kohn T."/>
            <person name="Peeters S.H."/>
            <person name="Heuer A."/>
            <person name="Rast P."/>
            <person name="Oberbeckmann S."/>
            <person name="Bunk B."/>
            <person name="Jeske O."/>
            <person name="Meyerdierks A."/>
            <person name="Storesund J.E."/>
            <person name="Kallscheuer N."/>
            <person name="Luecker S."/>
            <person name="Lage O.M."/>
            <person name="Pohl T."/>
            <person name="Merkel B.J."/>
            <person name="Hornburger P."/>
            <person name="Mueller R.-W."/>
            <person name="Bruemmer F."/>
            <person name="Labrenz M."/>
            <person name="Spormann A.M."/>
            <person name="Op Den Camp H."/>
            <person name="Overmann J."/>
            <person name="Amann R."/>
            <person name="Jetten M.S.M."/>
            <person name="Mascher T."/>
            <person name="Medema M.H."/>
            <person name="Devos D.P."/>
            <person name="Kaster A.-K."/>
            <person name="Ovreas L."/>
            <person name="Rohde M."/>
            <person name="Galperin M.Y."/>
            <person name="Jogler C."/>
        </authorList>
    </citation>
    <scope>NUCLEOTIDE SEQUENCE [LARGE SCALE GENOMIC DNA]</scope>
    <source>
        <strain evidence="3 4">CA13</strain>
    </source>
</reference>
<gene>
    <name evidence="3" type="ORF">CA13_05430</name>
</gene>
<feature type="compositionally biased region" description="Polar residues" evidence="1">
    <location>
        <begin position="141"/>
        <end position="161"/>
    </location>
</feature>
<feature type="signal peptide" evidence="2">
    <location>
        <begin position="1"/>
        <end position="26"/>
    </location>
</feature>
<dbReference type="Pfam" id="PF13646">
    <property type="entry name" value="HEAT_2"/>
    <property type="match status" value="1"/>
</dbReference>
<keyword evidence="4" id="KW-1185">Reference proteome</keyword>
<dbReference type="InterPro" id="IPR046255">
    <property type="entry name" value="DUF6288"/>
</dbReference>
<accession>A0A5C5YVY9</accession>
<dbReference type="InterPro" id="IPR036034">
    <property type="entry name" value="PDZ_sf"/>
</dbReference>
<keyword evidence="2" id="KW-0732">Signal</keyword>
<dbReference type="Pfam" id="PF19805">
    <property type="entry name" value="DUF6288"/>
    <property type="match status" value="2"/>
</dbReference>
<name>A0A5C5YVY9_9BACT</name>